<keyword evidence="2" id="KW-0863">Zinc-finger</keyword>
<name>A0A3P9BSM2_9CICH</name>
<dbReference type="Pfam" id="PF00622">
    <property type="entry name" value="SPRY"/>
    <property type="match status" value="1"/>
</dbReference>
<keyword evidence="3" id="KW-0862">Zinc</keyword>
<dbReference type="InterPro" id="IPR001870">
    <property type="entry name" value="B30.2/SPRY"/>
</dbReference>
<evidence type="ECO:0000313" key="5">
    <source>
        <dbReference type="Ensembl" id="ENSMZEP00005012922.1"/>
    </source>
</evidence>
<dbReference type="Ensembl" id="ENSMZET00005013368.1">
    <property type="protein sequence ID" value="ENSMZEP00005012922.1"/>
    <property type="gene ID" value="ENSMZEG00005009707.1"/>
</dbReference>
<dbReference type="SMART" id="SM00589">
    <property type="entry name" value="PRY"/>
    <property type="match status" value="1"/>
</dbReference>
<dbReference type="Proteomes" id="UP000265160">
    <property type="component" value="Unplaced"/>
</dbReference>
<dbReference type="InterPro" id="IPR051051">
    <property type="entry name" value="E3_ubiq-ligase_TRIM/RNF"/>
</dbReference>
<evidence type="ECO:0000256" key="2">
    <source>
        <dbReference type="ARBA" id="ARBA00022771"/>
    </source>
</evidence>
<dbReference type="InterPro" id="IPR003877">
    <property type="entry name" value="SPRY_dom"/>
</dbReference>
<dbReference type="PANTHER" id="PTHR25465:SF5">
    <property type="entry name" value="E3 UBIQUITIN_ISG15 LIGASE TRIM25-RELATED"/>
    <property type="match status" value="1"/>
</dbReference>
<dbReference type="GeneTree" id="ENSGT01150000286922"/>
<dbReference type="PANTHER" id="PTHR25465">
    <property type="entry name" value="B-BOX DOMAIN CONTAINING"/>
    <property type="match status" value="1"/>
</dbReference>
<keyword evidence="1" id="KW-0479">Metal-binding</keyword>
<organism evidence="5 6">
    <name type="scientific">Maylandia zebra</name>
    <name type="common">zebra mbuna</name>
    <dbReference type="NCBI Taxonomy" id="106582"/>
    <lineage>
        <taxon>Eukaryota</taxon>
        <taxon>Metazoa</taxon>
        <taxon>Chordata</taxon>
        <taxon>Craniata</taxon>
        <taxon>Vertebrata</taxon>
        <taxon>Euteleostomi</taxon>
        <taxon>Actinopterygii</taxon>
        <taxon>Neopterygii</taxon>
        <taxon>Teleostei</taxon>
        <taxon>Neoteleostei</taxon>
        <taxon>Acanthomorphata</taxon>
        <taxon>Ovalentaria</taxon>
        <taxon>Cichlomorphae</taxon>
        <taxon>Cichliformes</taxon>
        <taxon>Cichlidae</taxon>
        <taxon>African cichlids</taxon>
        <taxon>Pseudocrenilabrinae</taxon>
        <taxon>Haplochromini</taxon>
        <taxon>Maylandia</taxon>
        <taxon>Maylandia zebra complex</taxon>
    </lineage>
</organism>
<dbReference type="CDD" id="cd16040">
    <property type="entry name" value="SPRY_PRY_SNTX"/>
    <property type="match status" value="1"/>
</dbReference>
<dbReference type="AlphaFoldDB" id="A0A3P9BSM2"/>
<dbReference type="InterPro" id="IPR043136">
    <property type="entry name" value="B30.2/SPRY_sf"/>
</dbReference>
<dbReference type="SUPFAM" id="SSF49899">
    <property type="entry name" value="Concanavalin A-like lectins/glucanases"/>
    <property type="match status" value="1"/>
</dbReference>
<proteinExistence type="predicted"/>
<protein>
    <recommendedName>
        <fullName evidence="4">B30.2/SPRY domain-containing protein</fullName>
    </recommendedName>
</protein>
<dbReference type="InterPro" id="IPR003879">
    <property type="entry name" value="Butyrophylin_SPRY"/>
</dbReference>
<evidence type="ECO:0000259" key="4">
    <source>
        <dbReference type="PROSITE" id="PS50188"/>
    </source>
</evidence>
<sequence length="209" mass="24166">MQVSVENGGCSNFHTAHVQTEKYGEPPKTRAGFLKYSQEITLDPNTANTHLLLSEGNRKAMYTKEEQSYSDHPDRFTGWLQILSKESLTGRYYWEVEWRGKGVEVAVTYKNIRRVGKSDLCFFGFNQKSWSLKCYINKYEFWYNKIQTVLSVSNRVAVYVDCPAGTLSFYRVSSDTLIHLHTFNTTFTEPLCPGFRVWFPGSSVFVCRE</sequence>
<accession>A0A3P9BSM2</accession>
<dbReference type="PROSITE" id="PS50188">
    <property type="entry name" value="B302_SPRY"/>
    <property type="match status" value="1"/>
</dbReference>
<evidence type="ECO:0000256" key="3">
    <source>
        <dbReference type="ARBA" id="ARBA00022833"/>
    </source>
</evidence>
<dbReference type="Gene3D" id="2.60.120.920">
    <property type="match status" value="1"/>
</dbReference>
<keyword evidence="6" id="KW-1185">Reference proteome</keyword>
<dbReference type="SMART" id="SM00449">
    <property type="entry name" value="SPRY"/>
    <property type="match status" value="1"/>
</dbReference>
<dbReference type="GO" id="GO:0008270">
    <property type="term" value="F:zinc ion binding"/>
    <property type="evidence" value="ECO:0007669"/>
    <property type="project" value="UniProtKB-KW"/>
</dbReference>
<dbReference type="GO" id="GO:0005737">
    <property type="term" value="C:cytoplasm"/>
    <property type="evidence" value="ECO:0007669"/>
    <property type="project" value="UniProtKB-ARBA"/>
</dbReference>
<evidence type="ECO:0000313" key="6">
    <source>
        <dbReference type="Proteomes" id="UP000265160"/>
    </source>
</evidence>
<dbReference type="Pfam" id="PF13765">
    <property type="entry name" value="PRY"/>
    <property type="match status" value="1"/>
</dbReference>
<dbReference type="InterPro" id="IPR013320">
    <property type="entry name" value="ConA-like_dom_sf"/>
</dbReference>
<evidence type="ECO:0000256" key="1">
    <source>
        <dbReference type="ARBA" id="ARBA00022723"/>
    </source>
</evidence>
<dbReference type="PRINTS" id="PR01407">
    <property type="entry name" value="BUTYPHLNCDUF"/>
</dbReference>
<reference evidence="5" key="1">
    <citation type="submission" date="2025-08" db="UniProtKB">
        <authorList>
            <consortium name="Ensembl"/>
        </authorList>
    </citation>
    <scope>IDENTIFICATION</scope>
</reference>
<feature type="domain" description="B30.2/SPRY" evidence="4">
    <location>
        <begin position="20"/>
        <end position="209"/>
    </location>
</feature>
<reference evidence="5" key="2">
    <citation type="submission" date="2025-09" db="UniProtKB">
        <authorList>
            <consortium name="Ensembl"/>
        </authorList>
    </citation>
    <scope>IDENTIFICATION</scope>
</reference>
<dbReference type="InterPro" id="IPR006574">
    <property type="entry name" value="PRY"/>
</dbReference>